<gene>
    <name evidence="4" type="ORF">CM83_60381</name>
</gene>
<dbReference type="CDD" id="cd22823">
    <property type="entry name" value="Gal_Rha_Lectin"/>
    <property type="match status" value="1"/>
</dbReference>
<name>A0A0A9X5P4_LYGHE</name>
<reference evidence="4" key="1">
    <citation type="journal article" date="2014" name="PLoS ONE">
        <title>Transcriptome-Based Identification of ABC Transporters in the Western Tarnished Plant Bug Lygus hesperus.</title>
        <authorList>
            <person name="Hull J.J."/>
            <person name="Chaney K."/>
            <person name="Geib S.M."/>
            <person name="Fabrick J.A."/>
            <person name="Brent C.S."/>
            <person name="Walsh D."/>
            <person name="Lavine L.C."/>
        </authorList>
    </citation>
    <scope>NUCLEOTIDE SEQUENCE</scope>
</reference>
<feature type="signal peptide" evidence="2">
    <location>
        <begin position="1"/>
        <end position="19"/>
    </location>
</feature>
<evidence type="ECO:0000256" key="2">
    <source>
        <dbReference type="SAM" id="SignalP"/>
    </source>
</evidence>
<feature type="compositionally biased region" description="Basic and acidic residues" evidence="1">
    <location>
        <begin position="415"/>
        <end position="431"/>
    </location>
</feature>
<feature type="region of interest" description="Disordered" evidence="1">
    <location>
        <begin position="142"/>
        <end position="168"/>
    </location>
</feature>
<evidence type="ECO:0000313" key="4">
    <source>
        <dbReference type="EMBL" id="JAG15309.1"/>
    </source>
</evidence>
<organism evidence="4">
    <name type="scientific">Lygus hesperus</name>
    <name type="common">Western plant bug</name>
    <dbReference type="NCBI Taxonomy" id="30085"/>
    <lineage>
        <taxon>Eukaryota</taxon>
        <taxon>Metazoa</taxon>
        <taxon>Ecdysozoa</taxon>
        <taxon>Arthropoda</taxon>
        <taxon>Hexapoda</taxon>
        <taxon>Insecta</taxon>
        <taxon>Pterygota</taxon>
        <taxon>Neoptera</taxon>
        <taxon>Paraneoptera</taxon>
        <taxon>Hemiptera</taxon>
        <taxon>Heteroptera</taxon>
        <taxon>Panheteroptera</taxon>
        <taxon>Cimicomorpha</taxon>
        <taxon>Miridae</taxon>
        <taxon>Mirini</taxon>
        <taxon>Lygus</taxon>
    </lineage>
</organism>
<protein>
    <recommendedName>
        <fullName evidence="3">SUEL-type lectin domain-containing protein</fullName>
    </recommendedName>
</protein>
<feature type="region of interest" description="Disordered" evidence="1">
    <location>
        <begin position="399"/>
        <end position="442"/>
    </location>
</feature>
<dbReference type="InterPro" id="IPR000922">
    <property type="entry name" value="Lectin_gal-bd_dom"/>
</dbReference>
<sequence>MYISVILAAILCRFSQSDAWDPNTYSGNASSVPCSAACEQDTLKLKCWNENSRLSVKYVFWGKKIRRKSFDCQAAGFNNYQSCENIQAQGDVKEIILDSCENKQECEVPAIRDNLGDPCGIRDSLYELQVCYNCMMGPSNWTRPSKKPKPAKPVAKPTSVTTPKPEKQAECKELPADTDSVMKKSRGSLTIDCDVDESIDIKLAVFGNRLKHCSDDQIRVENTGSRPKTFKTVYDKCQGRRKCKVKVKTRYFGSQSRRGYLQVAYECSDRKLLENSKNGVLKCKSGQQIFLNTIYTPQCVKYLEKKCQRHRNCKAQYCKLKYSCQKPKKYNDEDGTGGKPGGGSSNDPDGSASDYDDETQESEEPSSEDPGLPPFATTPSPSGGPVKRKCVYRFFKGKWYSSGGSACPMKTSGGPEDKGVGGNGDKRKDQGEPSSEDPVYHV</sequence>
<dbReference type="GO" id="GO:0030246">
    <property type="term" value="F:carbohydrate binding"/>
    <property type="evidence" value="ECO:0007669"/>
    <property type="project" value="InterPro"/>
</dbReference>
<proteinExistence type="predicted"/>
<feature type="chain" id="PRO_5002069673" description="SUEL-type lectin domain-containing protein" evidence="2">
    <location>
        <begin position="20"/>
        <end position="442"/>
    </location>
</feature>
<dbReference type="Pfam" id="PF02140">
    <property type="entry name" value="SUEL_Lectin"/>
    <property type="match status" value="1"/>
</dbReference>
<feature type="compositionally biased region" description="Acidic residues" evidence="1">
    <location>
        <begin position="354"/>
        <end position="367"/>
    </location>
</feature>
<dbReference type="EMBL" id="GBHO01028295">
    <property type="protein sequence ID" value="JAG15309.1"/>
    <property type="molecule type" value="Transcribed_RNA"/>
</dbReference>
<accession>A0A0A9X5P4</accession>
<reference evidence="4" key="2">
    <citation type="submission" date="2014-07" db="EMBL/GenBank/DDBJ databases">
        <authorList>
            <person name="Hull J."/>
        </authorList>
    </citation>
    <scope>NUCLEOTIDE SEQUENCE</scope>
</reference>
<feature type="non-terminal residue" evidence="4">
    <location>
        <position position="442"/>
    </location>
</feature>
<dbReference type="AlphaFoldDB" id="A0A0A9X5P4"/>
<evidence type="ECO:0000256" key="1">
    <source>
        <dbReference type="SAM" id="MobiDB-lite"/>
    </source>
</evidence>
<feature type="region of interest" description="Disordered" evidence="1">
    <location>
        <begin position="329"/>
        <end position="387"/>
    </location>
</feature>
<evidence type="ECO:0000259" key="3">
    <source>
        <dbReference type="PROSITE" id="PS50228"/>
    </source>
</evidence>
<dbReference type="PROSITE" id="PS50228">
    <property type="entry name" value="SUEL_LECTIN"/>
    <property type="match status" value="1"/>
</dbReference>
<feature type="domain" description="SUEL-type lectin" evidence="3">
    <location>
        <begin position="183"/>
        <end position="268"/>
    </location>
</feature>
<dbReference type="InterPro" id="IPR043159">
    <property type="entry name" value="Lectin_gal-bd_sf"/>
</dbReference>
<dbReference type="Gene3D" id="2.60.120.740">
    <property type="match status" value="2"/>
</dbReference>
<keyword evidence="2" id="KW-0732">Signal</keyword>